<evidence type="ECO:0000256" key="1">
    <source>
        <dbReference type="ARBA" id="ARBA00004613"/>
    </source>
</evidence>
<keyword evidence="8" id="KW-1185">Reference proteome</keyword>
<accession>A0A498INI3</accession>
<evidence type="ECO:0000256" key="6">
    <source>
        <dbReference type="SAM" id="SignalP"/>
    </source>
</evidence>
<dbReference type="Pfam" id="PF03227">
    <property type="entry name" value="GILT"/>
    <property type="match status" value="2"/>
</dbReference>
<sequence length="382" mass="42652">MASSFAPSFLHLHLLFLICSVSLSPTSAAYSESRSSSNKVRVELYYETLCPDSYQFIVNDLIKLFETGIISVTDLKLYPYGNARVGSNSTITCQVPLSICSYLTLLHFPNHSMASSRLESRTLSFSLLSCLFLVAVFTPPSSSAARTPPSDSGKVSLALYYESLCPYSANFIVNYLVKLFEDDLISIVDLKLSPWGNAKLRSNDTFTCQHGPSECLLNTVEACAIEIWPALNDHFPFIYCVESLVYEHKYPQWESCYEKLGLDSKPIAECYSSGLGKELELQYAAETSALQPPHQYVPWVVVDGQPLYEDYENFLSYVCNAYNGTTALEACSKISLNTRKSSKSTHSVRCEGNMPAVLGRIGSTIKSWIRQMNLAIWIFRTT</sequence>
<evidence type="ECO:0000313" key="7">
    <source>
        <dbReference type="EMBL" id="RXH84916.1"/>
    </source>
</evidence>
<dbReference type="AlphaFoldDB" id="A0A498INI3"/>
<keyword evidence="3" id="KW-0964">Secreted</keyword>
<protein>
    <recommendedName>
        <fullName evidence="9">Gamma-interferon-inducible lysosomal thiol reductase</fullName>
    </recommendedName>
</protein>
<dbReference type="GO" id="GO:0016671">
    <property type="term" value="F:oxidoreductase activity, acting on a sulfur group of donors, disulfide as acceptor"/>
    <property type="evidence" value="ECO:0007669"/>
    <property type="project" value="InterPro"/>
</dbReference>
<dbReference type="EMBL" id="RDQH01000337">
    <property type="protein sequence ID" value="RXH84916.1"/>
    <property type="molecule type" value="Genomic_DNA"/>
</dbReference>
<comment type="similarity">
    <text evidence="2">Belongs to the GILT family.</text>
</comment>
<evidence type="ECO:0000256" key="4">
    <source>
        <dbReference type="ARBA" id="ARBA00022729"/>
    </source>
</evidence>
<comment type="caution">
    <text evidence="7">The sequence shown here is derived from an EMBL/GenBank/DDBJ whole genome shotgun (WGS) entry which is preliminary data.</text>
</comment>
<name>A0A498INI3_MALDO</name>
<evidence type="ECO:0000256" key="3">
    <source>
        <dbReference type="ARBA" id="ARBA00022525"/>
    </source>
</evidence>
<feature type="chain" id="PRO_5019830385" description="Gamma-interferon-inducible lysosomal thiol reductase" evidence="6">
    <location>
        <begin position="29"/>
        <end position="382"/>
    </location>
</feature>
<evidence type="ECO:0000256" key="2">
    <source>
        <dbReference type="ARBA" id="ARBA00005679"/>
    </source>
</evidence>
<reference evidence="7 8" key="1">
    <citation type="submission" date="2018-10" db="EMBL/GenBank/DDBJ databases">
        <title>A high-quality apple genome assembly.</title>
        <authorList>
            <person name="Hu J."/>
        </authorList>
    </citation>
    <scope>NUCLEOTIDE SEQUENCE [LARGE SCALE GENOMIC DNA]</scope>
    <source>
        <strain evidence="8">cv. HFTH1</strain>
        <tissue evidence="7">Young leaf</tissue>
    </source>
</reference>
<feature type="signal peptide" evidence="6">
    <location>
        <begin position="1"/>
        <end position="28"/>
    </location>
</feature>
<evidence type="ECO:0000313" key="8">
    <source>
        <dbReference type="Proteomes" id="UP000290289"/>
    </source>
</evidence>
<comment type="subcellular location">
    <subcellularLocation>
        <location evidence="1">Secreted</location>
    </subcellularLocation>
</comment>
<evidence type="ECO:0000256" key="5">
    <source>
        <dbReference type="ARBA" id="ARBA00023180"/>
    </source>
</evidence>
<organism evidence="7 8">
    <name type="scientific">Malus domestica</name>
    <name type="common">Apple</name>
    <name type="synonym">Pyrus malus</name>
    <dbReference type="NCBI Taxonomy" id="3750"/>
    <lineage>
        <taxon>Eukaryota</taxon>
        <taxon>Viridiplantae</taxon>
        <taxon>Streptophyta</taxon>
        <taxon>Embryophyta</taxon>
        <taxon>Tracheophyta</taxon>
        <taxon>Spermatophyta</taxon>
        <taxon>Magnoliopsida</taxon>
        <taxon>eudicotyledons</taxon>
        <taxon>Gunneridae</taxon>
        <taxon>Pentapetalae</taxon>
        <taxon>rosids</taxon>
        <taxon>fabids</taxon>
        <taxon>Rosales</taxon>
        <taxon>Rosaceae</taxon>
        <taxon>Amygdaloideae</taxon>
        <taxon>Maleae</taxon>
        <taxon>Malus</taxon>
    </lineage>
</organism>
<keyword evidence="4 6" id="KW-0732">Signal</keyword>
<dbReference type="GO" id="GO:0005576">
    <property type="term" value="C:extracellular region"/>
    <property type="evidence" value="ECO:0007669"/>
    <property type="project" value="UniProtKB-SubCell"/>
</dbReference>
<proteinExistence type="inferred from homology"/>
<keyword evidence="5" id="KW-0325">Glycoprotein</keyword>
<dbReference type="Proteomes" id="UP000290289">
    <property type="component" value="Chromosome 11"/>
</dbReference>
<dbReference type="InterPro" id="IPR004911">
    <property type="entry name" value="Interferon-induced_GILT"/>
</dbReference>
<dbReference type="PANTHER" id="PTHR13234:SF8">
    <property type="entry name" value="GAMMA-INTERFERON-INDUCIBLE LYSOSOMAL THIOL REDUCTASE"/>
    <property type="match status" value="1"/>
</dbReference>
<dbReference type="PANTHER" id="PTHR13234">
    <property type="entry name" value="GAMMA-INTERFERON INDUCIBLE LYSOSOMAL THIOL REDUCTASE GILT"/>
    <property type="match status" value="1"/>
</dbReference>
<dbReference type="STRING" id="3750.A0A498INI3"/>
<gene>
    <name evidence="7" type="ORF">DVH24_041684</name>
</gene>
<evidence type="ECO:0008006" key="9">
    <source>
        <dbReference type="Google" id="ProtNLM"/>
    </source>
</evidence>